<comment type="similarity">
    <text evidence="1 6">Belongs to the methyltransferase superfamily. RsmH family.</text>
</comment>
<feature type="binding site" evidence="6">
    <location>
        <position position="108"/>
    </location>
    <ligand>
        <name>S-adenosyl-L-methionine</name>
        <dbReference type="ChEBI" id="CHEBI:59789"/>
    </ligand>
</feature>
<dbReference type="PANTHER" id="PTHR11265">
    <property type="entry name" value="S-ADENOSYL-METHYLTRANSFERASE MRAW"/>
    <property type="match status" value="1"/>
</dbReference>
<dbReference type="InterPro" id="IPR029063">
    <property type="entry name" value="SAM-dependent_MTases_sf"/>
</dbReference>
<dbReference type="Proteomes" id="UP000500938">
    <property type="component" value="Chromosome"/>
</dbReference>
<dbReference type="Pfam" id="PF01795">
    <property type="entry name" value="Methyltransf_5"/>
    <property type="match status" value="1"/>
</dbReference>
<dbReference type="GO" id="GO:0005737">
    <property type="term" value="C:cytoplasm"/>
    <property type="evidence" value="ECO:0007669"/>
    <property type="project" value="UniProtKB-SubCell"/>
</dbReference>
<evidence type="ECO:0000256" key="6">
    <source>
        <dbReference type="HAMAP-Rule" id="MF_01007"/>
    </source>
</evidence>
<evidence type="ECO:0000313" key="7">
    <source>
        <dbReference type="EMBL" id="QJR35308.1"/>
    </source>
</evidence>
<dbReference type="Gene3D" id="1.10.150.170">
    <property type="entry name" value="Putative methyltransferase TM0872, insert domain"/>
    <property type="match status" value="1"/>
</dbReference>
<dbReference type="GO" id="GO:0071424">
    <property type="term" value="F:rRNA (cytosine-N4-)-methyltransferase activity"/>
    <property type="evidence" value="ECO:0007669"/>
    <property type="project" value="UniProtKB-UniRule"/>
</dbReference>
<feature type="binding site" evidence="6">
    <location>
        <position position="88"/>
    </location>
    <ligand>
        <name>S-adenosyl-L-methionine</name>
        <dbReference type="ChEBI" id="CHEBI:59789"/>
    </ligand>
</feature>
<dbReference type="Gene3D" id="3.40.50.150">
    <property type="entry name" value="Vaccinia Virus protein VP39"/>
    <property type="match status" value="1"/>
</dbReference>
<evidence type="ECO:0000256" key="4">
    <source>
        <dbReference type="ARBA" id="ARBA00022679"/>
    </source>
</evidence>
<feature type="binding site" evidence="6">
    <location>
        <position position="59"/>
    </location>
    <ligand>
        <name>S-adenosyl-L-methionine</name>
        <dbReference type="ChEBI" id="CHEBI:59789"/>
    </ligand>
</feature>
<dbReference type="EMBL" id="CP053085">
    <property type="protein sequence ID" value="QJR35308.1"/>
    <property type="molecule type" value="Genomic_DNA"/>
</dbReference>
<evidence type="ECO:0000256" key="3">
    <source>
        <dbReference type="ARBA" id="ARBA00022603"/>
    </source>
</evidence>
<keyword evidence="8" id="KW-1185">Reference proteome</keyword>
<proteinExistence type="inferred from homology"/>
<gene>
    <name evidence="6 7" type="primary">rsmH</name>
    <name evidence="7" type="ORF">HKW67_07215</name>
</gene>
<evidence type="ECO:0000256" key="1">
    <source>
        <dbReference type="ARBA" id="ARBA00010396"/>
    </source>
</evidence>
<dbReference type="PIRSF" id="PIRSF004486">
    <property type="entry name" value="MraW"/>
    <property type="match status" value="1"/>
</dbReference>
<accession>A0A6M4IN14</accession>
<comment type="function">
    <text evidence="6">Specifically methylates the N4 position of cytidine in position 1402 (C1402) of 16S rRNA.</text>
</comment>
<feature type="binding site" evidence="6">
    <location>
        <begin position="42"/>
        <end position="44"/>
    </location>
    <ligand>
        <name>S-adenosyl-L-methionine</name>
        <dbReference type="ChEBI" id="CHEBI:59789"/>
    </ligand>
</feature>
<protein>
    <recommendedName>
        <fullName evidence="6">Ribosomal RNA small subunit methyltransferase H</fullName>
        <ecNumber evidence="6">2.1.1.199</ecNumber>
    </recommendedName>
    <alternativeName>
        <fullName evidence="6">16S rRNA m(4)C1402 methyltransferase</fullName>
    </alternativeName>
    <alternativeName>
        <fullName evidence="6">rRNA (cytosine-N(4)-)-methyltransferase RsmH</fullName>
    </alternativeName>
</protein>
<dbReference type="KEGG" id="ggr:HKW67_07215"/>
<feature type="binding site" evidence="6">
    <location>
        <position position="115"/>
    </location>
    <ligand>
        <name>S-adenosyl-L-methionine</name>
        <dbReference type="ChEBI" id="CHEBI:59789"/>
    </ligand>
</feature>
<dbReference type="AlphaFoldDB" id="A0A6M4IN14"/>
<keyword evidence="5 6" id="KW-0949">S-adenosyl-L-methionine</keyword>
<comment type="catalytic activity">
    <reaction evidence="6">
        <text>cytidine(1402) in 16S rRNA + S-adenosyl-L-methionine = N(4)-methylcytidine(1402) in 16S rRNA + S-adenosyl-L-homocysteine + H(+)</text>
        <dbReference type="Rhea" id="RHEA:42928"/>
        <dbReference type="Rhea" id="RHEA-COMP:10286"/>
        <dbReference type="Rhea" id="RHEA-COMP:10287"/>
        <dbReference type="ChEBI" id="CHEBI:15378"/>
        <dbReference type="ChEBI" id="CHEBI:57856"/>
        <dbReference type="ChEBI" id="CHEBI:59789"/>
        <dbReference type="ChEBI" id="CHEBI:74506"/>
        <dbReference type="ChEBI" id="CHEBI:82748"/>
        <dbReference type="EC" id="2.1.1.199"/>
    </reaction>
</comment>
<sequence length="316" mass="34341">MSPVRTLPSGRVGAYHVPVLLAEIEALLAGASTVLDCTLGGGGHTAALLERGMRVTGVDRDPRALAAARERLADFEGSGQFRALLTNYAALDTGGLSVDERFDGILLDLGVSSHQFDDLARGFTFREGAPLDMRMGTDAETDAGELLNTIDEVDLSALLRAYADEPRAARMAREIVRRRERRPFATADDLVDAIRAVLGPRSGAPDFARIFQAIRIAVNDELSGLEHALPMLRDRLTPGGVLAIISYHSGEDRLVKNAFRDWSTACICPPRQMICTCRGVPLGETLTRRPINATEEEVEGNPRARSARLRAWKLAL</sequence>
<name>A0A6M4IN14_9BACT</name>
<comment type="subcellular location">
    <subcellularLocation>
        <location evidence="6">Cytoplasm</location>
    </subcellularLocation>
</comment>
<keyword evidence="3 6" id="KW-0489">Methyltransferase</keyword>
<dbReference type="PANTHER" id="PTHR11265:SF0">
    <property type="entry name" value="12S RRNA N4-METHYLCYTIDINE METHYLTRANSFERASE"/>
    <property type="match status" value="1"/>
</dbReference>
<keyword evidence="4 6" id="KW-0808">Transferase</keyword>
<dbReference type="InterPro" id="IPR023397">
    <property type="entry name" value="SAM-dep_MeTrfase_MraW_recog"/>
</dbReference>
<evidence type="ECO:0000256" key="5">
    <source>
        <dbReference type="ARBA" id="ARBA00022691"/>
    </source>
</evidence>
<organism evidence="7 8">
    <name type="scientific">Gemmatimonas groenlandica</name>
    <dbReference type="NCBI Taxonomy" id="2732249"/>
    <lineage>
        <taxon>Bacteria</taxon>
        <taxon>Pseudomonadati</taxon>
        <taxon>Gemmatimonadota</taxon>
        <taxon>Gemmatimonadia</taxon>
        <taxon>Gemmatimonadales</taxon>
        <taxon>Gemmatimonadaceae</taxon>
        <taxon>Gemmatimonas</taxon>
    </lineage>
</organism>
<reference evidence="7 8" key="1">
    <citation type="submission" date="2020-05" db="EMBL/GenBank/DDBJ databases">
        <title>Complete genome sequence of Gemmatimonas greenlandica TET16.</title>
        <authorList>
            <person name="Zeng Y."/>
        </authorList>
    </citation>
    <scope>NUCLEOTIDE SEQUENCE [LARGE SCALE GENOMIC DNA]</scope>
    <source>
        <strain evidence="7 8">TET16</strain>
    </source>
</reference>
<keyword evidence="2 6" id="KW-0698">rRNA processing</keyword>
<dbReference type="RefSeq" id="WP_171224737.1">
    <property type="nucleotide sequence ID" value="NZ_CP053085.1"/>
</dbReference>
<dbReference type="HAMAP" id="MF_01007">
    <property type="entry name" value="16SrRNA_methyltr_H"/>
    <property type="match status" value="1"/>
</dbReference>
<dbReference type="SUPFAM" id="SSF81799">
    <property type="entry name" value="Putative methyltransferase TM0872, insert domain"/>
    <property type="match status" value="1"/>
</dbReference>
<dbReference type="NCBIfam" id="TIGR00006">
    <property type="entry name" value="16S rRNA (cytosine(1402)-N(4))-methyltransferase RsmH"/>
    <property type="match status" value="1"/>
</dbReference>
<dbReference type="InterPro" id="IPR002903">
    <property type="entry name" value="RsmH"/>
</dbReference>
<dbReference type="SUPFAM" id="SSF53335">
    <property type="entry name" value="S-adenosyl-L-methionine-dependent methyltransferases"/>
    <property type="match status" value="1"/>
</dbReference>
<dbReference type="EC" id="2.1.1.199" evidence="6"/>
<evidence type="ECO:0000256" key="2">
    <source>
        <dbReference type="ARBA" id="ARBA00022552"/>
    </source>
</evidence>
<keyword evidence="6" id="KW-0963">Cytoplasm</keyword>
<evidence type="ECO:0000313" key="8">
    <source>
        <dbReference type="Proteomes" id="UP000500938"/>
    </source>
</evidence>
<dbReference type="GO" id="GO:0070475">
    <property type="term" value="P:rRNA base methylation"/>
    <property type="evidence" value="ECO:0007669"/>
    <property type="project" value="UniProtKB-UniRule"/>
</dbReference>